<gene>
    <name evidence="8" type="ORF">PHYBLDRAFT_135145</name>
</gene>
<dbReference type="PANTHER" id="PTHR12992:SF11">
    <property type="entry name" value="MITOCHONDRIAL COENZYME A DIPHOSPHATASE NUDT8"/>
    <property type="match status" value="1"/>
</dbReference>
<dbReference type="InterPro" id="IPR015797">
    <property type="entry name" value="NUDIX_hydrolase-like_dom_sf"/>
</dbReference>
<protein>
    <recommendedName>
        <fullName evidence="7">Nudix hydrolase domain-containing protein</fullName>
    </recommendedName>
</protein>
<dbReference type="InterPro" id="IPR045121">
    <property type="entry name" value="CoAse"/>
</dbReference>
<dbReference type="CDD" id="cd03426">
    <property type="entry name" value="NUDIX_CoAse_Nudt7"/>
    <property type="match status" value="1"/>
</dbReference>
<dbReference type="VEuPathDB" id="FungiDB:PHYBLDRAFT_135145"/>
<organism evidence="8 9">
    <name type="scientific">Phycomyces blakesleeanus (strain ATCC 8743b / DSM 1359 / FGSC 10004 / NBRC 33097 / NRRL 1555)</name>
    <dbReference type="NCBI Taxonomy" id="763407"/>
    <lineage>
        <taxon>Eukaryota</taxon>
        <taxon>Fungi</taxon>
        <taxon>Fungi incertae sedis</taxon>
        <taxon>Mucoromycota</taxon>
        <taxon>Mucoromycotina</taxon>
        <taxon>Mucoromycetes</taxon>
        <taxon>Mucorales</taxon>
        <taxon>Phycomycetaceae</taxon>
        <taxon>Phycomyces</taxon>
    </lineage>
</organism>
<feature type="domain" description="Nudix hydrolase" evidence="7">
    <location>
        <begin position="34"/>
        <end position="178"/>
    </location>
</feature>
<evidence type="ECO:0000313" key="8">
    <source>
        <dbReference type="EMBL" id="OAD70473.1"/>
    </source>
</evidence>
<reference evidence="9" key="1">
    <citation type="submission" date="2015-06" db="EMBL/GenBank/DDBJ databases">
        <title>Expansion of signal transduction pathways in fungi by whole-genome duplication.</title>
        <authorList>
            <consortium name="DOE Joint Genome Institute"/>
            <person name="Corrochano L.M."/>
            <person name="Kuo A."/>
            <person name="Marcet-Houben M."/>
            <person name="Polaino S."/>
            <person name="Salamov A."/>
            <person name="Villalobos J.M."/>
            <person name="Alvarez M.I."/>
            <person name="Avalos J."/>
            <person name="Benito E.P."/>
            <person name="Benoit I."/>
            <person name="Burger G."/>
            <person name="Camino L.P."/>
            <person name="Canovas D."/>
            <person name="Cerda-Olmedo E."/>
            <person name="Cheng J.-F."/>
            <person name="Dominguez A."/>
            <person name="Elias M."/>
            <person name="Eslava A.P."/>
            <person name="Glaser F."/>
            <person name="Grimwood J."/>
            <person name="Gutierrez G."/>
            <person name="Heitman J."/>
            <person name="Henrissat B."/>
            <person name="Iturriaga E.A."/>
            <person name="Lang B.F."/>
            <person name="Lavin J.L."/>
            <person name="Lee S."/>
            <person name="Li W."/>
            <person name="Lindquist E."/>
            <person name="Lopez-Garcia S."/>
            <person name="Luque E.M."/>
            <person name="Marcos A.T."/>
            <person name="Martin J."/>
            <person name="McCluskey K."/>
            <person name="Medina H.R."/>
            <person name="Miralles-Duran A."/>
            <person name="Miyazaki A."/>
            <person name="Munoz-Torres E."/>
            <person name="Oguiza J.A."/>
            <person name="Ohm R."/>
            <person name="Olmedo M."/>
            <person name="Orejas M."/>
            <person name="Ortiz-Castellanos L."/>
            <person name="Pisabarro A.G."/>
            <person name="Rodriguez-Romero J."/>
            <person name="Ruiz-Herrera J."/>
            <person name="Ruiz-Vazquez R."/>
            <person name="Sanz C."/>
            <person name="Schackwitz W."/>
            <person name="Schmutz J."/>
            <person name="Shahriari M."/>
            <person name="Shelest E."/>
            <person name="Silva-Franco F."/>
            <person name="Soanes D."/>
            <person name="Syed K."/>
            <person name="Tagua V.G."/>
            <person name="Talbot N.J."/>
            <person name="Thon M."/>
            <person name="De vries R.P."/>
            <person name="Wiebenga A."/>
            <person name="Yadav J.S."/>
            <person name="Braun E.L."/>
            <person name="Baker S."/>
            <person name="Garre V."/>
            <person name="Horwitz B."/>
            <person name="Torres-Martinez S."/>
            <person name="Idnurm A."/>
            <person name="Herrera-Estrella A."/>
            <person name="Gabaldon T."/>
            <person name="Grigoriev I.V."/>
        </authorList>
    </citation>
    <scope>NUCLEOTIDE SEQUENCE [LARGE SCALE GENOMIC DNA]</scope>
    <source>
        <strain evidence="9">NRRL 1555(-)</strain>
    </source>
</reference>
<evidence type="ECO:0000313" key="9">
    <source>
        <dbReference type="Proteomes" id="UP000077315"/>
    </source>
</evidence>
<dbReference type="Pfam" id="PF00293">
    <property type="entry name" value="NUDIX"/>
    <property type="match status" value="1"/>
</dbReference>
<dbReference type="GO" id="GO:0046872">
    <property type="term" value="F:metal ion binding"/>
    <property type="evidence" value="ECO:0007669"/>
    <property type="project" value="UniProtKB-KW"/>
</dbReference>
<evidence type="ECO:0000256" key="4">
    <source>
        <dbReference type="ARBA" id="ARBA00022801"/>
    </source>
</evidence>
<dbReference type="OrthoDB" id="206213at2759"/>
<sequence>MSRTPFALNTQTLSLFSRRLLNCPTYRLKYKPDAKNAAVLVPLCHNEHNQPSVLFTVRNLEMRTHKGEVSFPGGKQDPVDASVQETALRETMEEIGISPHDIDILGQFSCLPNQSGSLRVHPFVGYVRKPVNAALLDYNPEEVAKAFCLPLEYLLRPSVRELRQFRDTSHKYTVFHLPQPIESETEIWGLTSFILDGVLRKILPEYFTLKN</sequence>
<proteinExistence type="predicted"/>
<name>A0A162TWX4_PHYB8</name>
<keyword evidence="3" id="KW-0479">Metal-binding</keyword>
<dbReference type="InParanoid" id="A0A162TWX4"/>
<dbReference type="Gene3D" id="3.90.79.10">
    <property type="entry name" value="Nucleoside Triphosphate Pyrophosphohydrolase"/>
    <property type="match status" value="1"/>
</dbReference>
<evidence type="ECO:0000256" key="1">
    <source>
        <dbReference type="ARBA" id="ARBA00001936"/>
    </source>
</evidence>
<dbReference type="InterPro" id="IPR000086">
    <property type="entry name" value="NUDIX_hydrolase_dom"/>
</dbReference>
<evidence type="ECO:0000256" key="6">
    <source>
        <dbReference type="ARBA" id="ARBA00023211"/>
    </source>
</evidence>
<dbReference type="Proteomes" id="UP000077315">
    <property type="component" value="Unassembled WGS sequence"/>
</dbReference>
<comment type="cofactor">
    <cofactor evidence="2">
        <name>Mg(2+)</name>
        <dbReference type="ChEBI" id="CHEBI:18420"/>
    </cofactor>
</comment>
<dbReference type="EMBL" id="KV440988">
    <property type="protein sequence ID" value="OAD70473.1"/>
    <property type="molecule type" value="Genomic_DNA"/>
</dbReference>
<keyword evidence="6" id="KW-0464">Manganese</keyword>
<dbReference type="PANTHER" id="PTHR12992">
    <property type="entry name" value="NUDIX HYDROLASE"/>
    <property type="match status" value="1"/>
</dbReference>
<evidence type="ECO:0000256" key="3">
    <source>
        <dbReference type="ARBA" id="ARBA00022723"/>
    </source>
</evidence>
<keyword evidence="5" id="KW-0460">Magnesium</keyword>
<dbReference type="GeneID" id="28990607"/>
<keyword evidence="4" id="KW-0378">Hydrolase</keyword>
<dbReference type="AlphaFoldDB" id="A0A162TWX4"/>
<dbReference type="FunCoup" id="A0A162TWX4">
    <property type="interactions" value="21"/>
</dbReference>
<evidence type="ECO:0000256" key="5">
    <source>
        <dbReference type="ARBA" id="ARBA00022842"/>
    </source>
</evidence>
<evidence type="ECO:0000259" key="7">
    <source>
        <dbReference type="PROSITE" id="PS51462"/>
    </source>
</evidence>
<dbReference type="PROSITE" id="PS51462">
    <property type="entry name" value="NUDIX"/>
    <property type="match status" value="1"/>
</dbReference>
<dbReference type="SUPFAM" id="SSF55811">
    <property type="entry name" value="Nudix"/>
    <property type="match status" value="1"/>
</dbReference>
<dbReference type="GO" id="GO:0010945">
    <property type="term" value="F:coenzyme A diphosphatase activity"/>
    <property type="evidence" value="ECO:0007669"/>
    <property type="project" value="InterPro"/>
</dbReference>
<keyword evidence="9" id="KW-1185">Reference proteome</keyword>
<comment type="cofactor">
    <cofactor evidence="1">
        <name>Mn(2+)</name>
        <dbReference type="ChEBI" id="CHEBI:29035"/>
    </cofactor>
</comment>
<dbReference type="RefSeq" id="XP_018288513.1">
    <property type="nucleotide sequence ID" value="XM_018429701.1"/>
</dbReference>
<evidence type="ECO:0000256" key="2">
    <source>
        <dbReference type="ARBA" id="ARBA00001946"/>
    </source>
</evidence>
<dbReference type="STRING" id="763407.A0A162TWX4"/>
<accession>A0A162TWX4</accession>